<dbReference type="Proteomes" id="UP000315389">
    <property type="component" value="Unassembled WGS sequence"/>
</dbReference>
<dbReference type="AlphaFoldDB" id="A0A542ZAV4"/>
<sequence>MTDSPLTGSATPPISEDFLAVLHTTAGATLPVAVFNWREAPLGSIGGIMPEIRRFTEWIILTYTIRENKIPRCWWQHPALQLELYGLLKAHEFYYQPTQEVGPLRWHEDLERALARMASITADSGCGREGHRDIQGARTGKELTHITEAEWQDLTGNPNPYVDGHSWPPASATGE</sequence>
<evidence type="ECO:0008006" key="4">
    <source>
        <dbReference type="Google" id="ProtNLM"/>
    </source>
</evidence>
<keyword evidence="3" id="KW-1185">Reference proteome</keyword>
<reference evidence="2 3" key="1">
    <citation type="submission" date="2019-06" db="EMBL/GenBank/DDBJ databases">
        <title>Sequencing the genomes of 1000 actinobacteria strains.</title>
        <authorList>
            <person name="Klenk H.-P."/>
        </authorList>
    </citation>
    <scope>NUCLEOTIDE SEQUENCE [LARGE SCALE GENOMIC DNA]</scope>
    <source>
        <strain evidence="2 3">DSM 4813</strain>
    </source>
</reference>
<name>A0A542ZAV4_RARFA</name>
<evidence type="ECO:0000313" key="3">
    <source>
        <dbReference type="Proteomes" id="UP000315389"/>
    </source>
</evidence>
<dbReference type="OrthoDB" id="3535759at2"/>
<feature type="region of interest" description="Disordered" evidence="1">
    <location>
        <begin position="154"/>
        <end position="175"/>
    </location>
</feature>
<comment type="caution">
    <text evidence="2">The sequence shown here is derived from an EMBL/GenBank/DDBJ whole genome shotgun (WGS) entry which is preliminary data.</text>
</comment>
<gene>
    <name evidence="2" type="ORF">FB461_2210</name>
</gene>
<protein>
    <recommendedName>
        <fullName evidence="4">DUF4913 domain-containing protein</fullName>
    </recommendedName>
</protein>
<evidence type="ECO:0000256" key="1">
    <source>
        <dbReference type="SAM" id="MobiDB-lite"/>
    </source>
</evidence>
<organism evidence="2 3">
    <name type="scientific">Rarobacter faecitabidus</name>
    <dbReference type="NCBI Taxonomy" id="13243"/>
    <lineage>
        <taxon>Bacteria</taxon>
        <taxon>Bacillati</taxon>
        <taxon>Actinomycetota</taxon>
        <taxon>Actinomycetes</taxon>
        <taxon>Micrococcales</taxon>
        <taxon>Rarobacteraceae</taxon>
        <taxon>Rarobacter</taxon>
    </lineage>
</organism>
<accession>A0A542ZAV4</accession>
<dbReference type="EMBL" id="VFOS01000004">
    <property type="protein sequence ID" value="TQL57473.1"/>
    <property type="molecule type" value="Genomic_DNA"/>
</dbReference>
<proteinExistence type="predicted"/>
<dbReference type="RefSeq" id="WP_142121984.1">
    <property type="nucleotide sequence ID" value="NZ_BAAASV010000002.1"/>
</dbReference>
<evidence type="ECO:0000313" key="2">
    <source>
        <dbReference type="EMBL" id="TQL57473.1"/>
    </source>
</evidence>